<keyword evidence="4" id="KW-1185">Reference proteome</keyword>
<feature type="compositionally biased region" description="Polar residues" evidence="2">
    <location>
        <begin position="24"/>
        <end position="33"/>
    </location>
</feature>
<dbReference type="InterPro" id="IPR045861">
    <property type="entry name" value="CorA_cytoplasmic_dom"/>
</dbReference>
<dbReference type="Gene3D" id="3.30.460.20">
    <property type="entry name" value="CorA soluble domain-like"/>
    <property type="match status" value="1"/>
</dbReference>
<dbReference type="GO" id="GO:0005886">
    <property type="term" value="C:plasma membrane"/>
    <property type="evidence" value="ECO:0007669"/>
    <property type="project" value="UniProtKB-SubCell"/>
</dbReference>
<dbReference type="EMBL" id="JANKHO010000330">
    <property type="protein sequence ID" value="KAJ3511394.1"/>
    <property type="molecule type" value="Genomic_DNA"/>
</dbReference>
<dbReference type="AlphaFoldDB" id="A0A9W8MUV5"/>
<organism evidence="3 4">
    <name type="scientific">Agrocybe chaxingu</name>
    <dbReference type="NCBI Taxonomy" id="84603"/>
    <lineage>
        <taxon>Eukaryota</taxon>
        <taxon>Fungi</taxon>
        <taxon>Dikarya</taxon>
        <taxon>Basidiomycota</taxon>
        <taxon>Agaricomycotina</taxon>
        <taxon>Agaricomycetes</taxon>
        <taxon>Agaricomycetidae</taxon>
        <taxon>Agaricales</taxon>
        <taxon>Agaricineae</taxon>
        <taxon>Strophariaceae</taxon>
        <taxon>Agrocybe</taxon>
    </lineage>
</organism>
<feature type="compositionally biased region" description="Basic residues" evidence="2">
    <location>
        <begin position="1"/>
        <end position="12"/>
    </location>
</feature>
<dbReference type="PANTHER" id="PTHR46494">
    <property type="entry name" value="CORA FAMILY METAL ION TRANSPORTER (EUROFUNG)"/>
    <property type="match status" value="1"/>
</dbReference>
<evidence type="ECO:0000256" key="1">
    <source>
        <dbReference type="ARBA" id="ARBA00004651"/>
    </source>
</evidence>
<dbReference type="GO" id="GO:0050897">
    <property type="term" value="F:cobalt ion binding"/>
    <property type="evidence" value="ECO:0007669"/>
    <property type="project" value="TreeGrafter"/>
</dbReference>
<reference evidence="3" key="1">
    <citation type="submission" date="2022-07" db="EMBL/GenBank/DDBJ databases">
        <title>Genome Sequence of Agrocybe chaxingu.</title>
        <authorList>
            <person name="Buettner E."/>
        </authorList>
    </citation>
    <scope>NUCLEOTIDE SEQUENCE</scope>
    <source>
        <strain evidence="3">MP-N11</strain>
    </source>
</reference>
<comment type="caution">
    <text evidence="3">The sequence shown here is derived from an EMBL/GenBank/DDBJ whole genome shotgun (WGS) entry which is preliminary data.</text>
</comment>
<gene>
    <name evidence="3" type="ORF">NLJ89_g4131</name>
</gene>
<accession>A0A9W8MUV5</accession>
<sequence length="451" mass="49346">MHRGTHVVRPNRSHISGYHFAGQSRASTSTDPFSPLQSSVYYVPTYGTSVLMPGQHAETESTSYPYPYPGPGSSKPHHHISNHELARRSGRAHHHDFDEHAGAEPGVNPRSGLSIAEYSHFKQDCVIDVIDYDCDEATFQRVTNAGLIQLLSEKPDVFGDDGLPPRMVRWINIGGIDWNVLSAAALKYNLHSLALEDILHERGHTHSKVDYYPGHLFLRILCHTVELNDEFASPSSSPLNISPDPSKTALPDGGITQAPAKAASVTHLDLEGGPDIPPDNLTNGEDPQAKQGKDAAPGNEPRKSFLSSSLKKRLSALSGLSGPARQKQLLELRALKKGDRVLVKNEPMFIFLLHDGTVISMQPSPSLAYTAPITERLHRPDSILRTSEDASLLVESLLDLVVDRILEMVDEYQVNINKLEHDILLNPDMATSISSQATSSSTNGPSTPSKR</sequence>
<evidence type="ECO:0000256" key="2">
    <source>
        <dbReference type="SAM" id="MobiDB-lite"/>
    </source>
</evidence>
<protein>
    <submittedName>
        <fullName evidence="3">Uncharacterized protein</fullName>
    </submittedName>
</protein>
<feature type="compositionally biased region" description="Polar residues" evidence="2">
    <location>
        <begin position="233"/>
        <end position="245"/>
    </location>
</feature>
<dbReference type="GO" id="GO:0015095">
    <property type="term" value="F:magnesium ion transmembrane transporter activity"/>
    <property type="evidence" value="ECO:0007669"/>
    <property type="project" value="TreeGrafter"/>
</dbReference>
<feature type="region of interest" description="Disordered" evidence="2">
    <location>
        <begin position="68"/>
        <end position="109"/>
    </location>
</feature>
<dbReference type="PANTHER" id="PTHR46494:SF1">
    <property type="entry name" value="CORA FAMILY METAL ION TRANSPORTER (EUROFUNG)"/>
    <property type="match status" value="1"/>
</dbReference>
<dbReference type="SUPFAM" id="SSF143865">
    <property type="entry name" value="CorA soluble domain-like"/>
    <property type="match status" value="1"/>
</dbReference>
<dbReference type="GO" id="GO:0015087">
    <property type="term" value="F:cobalt ion transmembrane transporter activity"/>
    <property type="evidence" value="ECO:0007669"/>
    <property type="project" value="TreeGrafter"/>
</dbReference>
<dbReference type="OrthoDB" id="165352at2759"/>
<evidence type="ECO:0000313" key="3">
    <source>
        <dbReference type="EMBL" id="KAJ3511394.1"/>
    </source>
</evidence>
<proteinExistence type="predicted"/>
<comment type="subcellular location">
    <subcellularLocation>
        <location evidence="1">Cell membrane</location>
        <topology evidence="1">Multi-pass membrane protein</topology>
    </subcellularLocation>
</comment>
<feature type="region of interest" description="Disordered" evidence="2">
    <location>
        <begin position="1"/>
        <end position="33"/>
    </location>
</feature>
<evidence type="ECO:0000313" key="4">
    <source>
        <dbReference type="Proteomes" id="UP001148786"/>
    </source>
</evidence>
<dbReference type="GO" id="GO:0000287">
    <property type="term" value="F:magnesium ion binding"/>
    <property type="evidence" value="ECO:0007669"/>
    <property type="project" value="TreeGrafter"/>
</dbReference>
<name>A0A9W8MUV5_9AGAR</name>
<dbReference type="Gene3D" id="1.20.58.340">
    <property type="entry name" value="Magnesium transport protein CorA, transmembrane region"/>
    <property type="match status" value="1"/>
</dbReference>
<feature type="region of interest" description="Disordered" evidence="2">
    <location>
        <begin position="233"/>
        <end position="305"/>
    </location>
</feature>
<dbReference type="Proteomes" id="UP001148786">
    <property type="component" value="Unassembled WGS sequence"/>
</dbReference>